<dbReference type="GO" id="GO:0016798">
    <property type="term" value="F:hydrolase activity, acting on glycosyl bonds"/>
    <property type="evidence" value="ECO:0007669"/>
    <property type="project" value="UniProtKB-KW"/>
</dbReference>
<comment type="function">
    <text evidence="4">Converts 4-O-beta-D-mannopyranosyl-D-glucopyranose (Man-Glc) to mannose 1-phosphate (Man1P) and glucose.</text>
</comment>
<dbReference type="EC" id="2.4.1.281" evidence="4"/>
<organism evidence="5 6">
    <name type="scientific">Hymenobacter nivis</name>
    <dbReference type="NCBI Taxonomy" id="1850093"/>
    <lineage>
        <taxon>Bacteria</taxon>
        <taxon>Pseudomonadati</taxon>
        <taxon>Bacteroidota</taxon>
        <taxon>Cytophagia</taxon>
        <taxon>Cytophagales</taxon>
        <taxon>Hymenobacteraceae</taxon>
        <taxon>Hymenobacter</taxon>
    </lineage>
</organism>
<evidence type="ECO:0000256" key="1">
    <source>
        <dbReference type="ARBA" id="ARBA00022676"/>
    </source>
</evidence>
<dbReference type="InterPro" id="IPR023296">
    <property type="entry name" value="Glyco_hydro_beta-prop_sf"/>
</dbReference>
<sequence>MASPVFNRRLQQLQAHHDQLVHRANPREEAGNGIFDRYAHPVLTAAHAPLAWKYDLNPATNPFLMERIGVNATLNAGALKWHDKYVVVARVEGNDRKSYFAVAESPNGVDNFQFWDRPITMPETAEPDTNVYDMRLVAHEDGWVYGLFCTERRDPAASDADQSAALAKCGIARTKDLVAWERLADLTTNSAQQRNVVLHPEFVDGQYAFYTRPQDGFIEAGSGGGIGFGLSPSIENATVMQEVIVDKKQYHTISELKNGLGPAPIKTEQGWLHLAHGVRNTAAGLRYVLYVFMTDLHDLTKITHKPAGYFLAPEGDERVGDVSNVAFGNGWIAEPDGRVFIYYASSDTRLHVATTTLAQLLDYVVNTPEDGLRSATSVQAINALVDRNETFLGGSDVAAHAVAHVVAKSL</sequence>
<keyword evidence="1 4" id="KW-0328">Glycosyltransferase</keyword>
<comment type="caution">
    <text evidence="5">The sequence shown here is derived from an EMBL/GenBank/DDBJ whole genome shotgun (WGS) entry which is preliminary data.</text>
</comment>
<dbReference type="Pfam" id="PF04041">
    <property type="entry name" value="Glyco_hydro_130"/>
    <property type="match status" value="1"/>
</dbReference>
<gene>
    <name evidence="5" type="ORF">EAH73_08795</name>
</gene>
<evidence type="ECO:0000313" key="5">
    <source>
        <dbReference type="EMBL" id="TPG66495.1"/>
    </source>
</evidence>
<evidence type="ECO:0000256" key="3">
    <source>
        <dbReference type="ARBA" id="ARBA00024356"/>
    </source>
</evidence>
<dbReference type="RefSeq" id="WP_140466125.1">
    <property type="nucleotide sequence ID" value="NZ_RCYZ01000003.1"/>
</dbReference>
<dbReference type="AlphaFoldDB" id="A0A502GY89"/>
<keyword evidence="4" id="KW-0961">Cell wall biogenesis/degradation</keyword>
<dbReference type="HAMAP" id="MF_00928">
    <property type="entry name" value="Man_Glc_phosphorylase"/>
    <property type="match status" value="1"/>
</dbReference>
<keyword evidence="2 4" id="KW-0808">Transferase</keyword>
<dbReference type="Proteomes" id="UP000317646">
    <property type="component" value="Unassembled WGS sequence"/>
</dbReference>
<keyword evidence="5" id="KW-0378">Hydrolase</keyword>
<keyword evidence="5" id="KW-0326">Glycosidase</keyword>
<dbReference type="EMBL" id="RCYZ01000003">
    <property type="protein sequence ID" value="TPG66495.1"/>
    <property type="molecule type" value="Genomic_DNA"/>
</dbReference>
<dbReference type="OrthoDB" id="9775877at2"/>
<comment type="catalytic activity">
    <reaction evidence="4">
        <text>beta-D-mannosyl-(1-&gt;4)-D-glucose + phosphate = alpha-D-mannose 1-phosphate + D-glucose</text>
        <dbReference type="Rhea" id="RHEA:32531"/>
        <dbReference type="ChEBI" id="CHEBI:4167"/>
        <dbReference type="ChEBI" id="CHEBI:43474"/>
        <dbReference type="ChEBI" id="CHEBI:58409"/>
        <dbReference type="ChEBI" id="CHEBI:64351"/>
        <dbReference type="EC" id="2.4.1.281"/>
    </reaction>
</comment>
<keyword evidence="4" id="KW-0119">Carbohydrate metabolism</keyword>
<dbReference type="GO" id="GO:0016758">
    <property type="term" value="F:hexosyltransferase activity"/>
    <property type="evidence" value="ECO:0007669"/>
    <property type="project" value="UniProtKB-UniRule"/>
</dbReference>
<dbReference type="InterPro" id="IPR028583">
    <property type="entry name" value="Man_Glc_phosphorylase"/>
</dbReference>
<dbReference type="PANTHER" id="PTHR34106">
    <property type="entry name" value="GLYCOSIDASE"/>
    <property type="match status" value="1"/>
</dbReference>
<reference evidence="5 6" key="1">
    <citation type="journal article" date="2019" name="Environ. Microbiol.">
        <title>Species interactions and distinct microbial communities in high Arctic permafrost affected cryosols are associated with the CH4 and CO2 gas fluxes.</title>
        <authorList>
            <person name="Altshuler I."/>
            <person name="Hamel J."/>
            <person name="Turney S."/>
            <person name="Magnuson E."/>
            <person name="Levesque R."/>
            <person name="Greer C."/>
            <person name="Whyte L.G."/>
        </authorList>
    </citation>
    <scope>NUCLEOTIDE SEQUENCE [LARGE SCALE GENOMIC DNA]</scope>
    <source>
        <strain evidence="5 6">S9.2P</strain>
    </source>
</reference>
<keyword evidence="6" id="KW-1185">Reference proteome</keyword>
<dbReference type="SUPFAM" id="SSF75005">
    <property type="entry name" value="Arabinanase/levansucrase/invertase"/>
    <property type="match status" value="1"/>
</dbReference>
<proteinExistence type="inferred from homology"/>
<dbReference type="Gene3D" id="2.115.10.20">
    <property type="entry name" value="Glycosyl hydrolase domain, family 43"/>
    <property type="match status" value="1"/>
</dbReference>
<dbReference type="GO" id="GO:0005975">
    <property type="term" value="P:carbohydrate metabolic process"/>
    <property type="evidence" value="ECO:0007669"/>
    <property type="project" value="UniProtKB-UniRule"/>
</dbReference>
<dbReference type="GO" id="GO:0071555">
    <property type="term" value="P:cell wall organization"/>
    <property type="evidence" value="ECO:0007669"/>
    <property type="project" value="UniProtKB-KW"/>
</dbReference>
<dbReference type="PANTHER" id="PTHR34106:SF1">
    <property type="entry name" value="1,4-BETA-MANNOSYL-N-ACETYLGLUCOSAMINE PHOSPHORYLASE"/>
    <property type="match status" value="1"/>
</dbReference>
<evidence type="ECO:0000256" key="4">
    <source>
        <dbReference type="HAMAP-Rule" id="MF_00928"/>
    </source>
</evidence>
<evidence type="ECO:0000313" key="6">
    <source>
        <dbReference type="Proteomes" id="UP000317646"/>
    </source>
</evidence>
<name>A0A502GY89_9BACT</name>
<accession>A0A502GY89</accession>
<evidence type="ECO:0000256" key="2">
    <source>
        <dbReference type="ARBA" id="ARBA00022679"/>
    </source>
</evidence>
<protein>
    <recommendedName>
        <fullName evidence="4">4-O-beta-D-mannosyl-D-glucose phosphorylase</fullName>
        <shortName evidence="4">MGP</shortName>
        <shortName evidence="4">Mannosylglucose phosphorylase</shortName>
        <ecNumber evidence="4">2.4.1.281</ecNumber>
    </recommendedName>
</protein>
<comment type="similarity">
    <text evidence="3 4">Belongs to the glycosyl hydrolase 130 family.</text>
</comment>
<dbReference type="PIRSF" id="PIRSF016202">
    <property type="entry name" value="PH1107"/>
    <property type="match status" value="1"/>
</dbReference>
<dbReference type="InterPro" id="IPR007184">
    <property type="entry name" value="Mannoside_phosphorylase"/>
</dbReference>